<dbReference type="SUPFAM" id="SSF111384">
    <property type="entry name" value="OmpH-like"/>
    <property type="match status" value="1"/>
</dbReference>
<reference evidence="5" key="1">
    <citation type="submission" date="2022-06" db="EMBL/GenBank/DDBJ databases">
        <title>Isolation and Genomics of Futiania mangrovii gen. nov., sp. nov., a Rare and Metabolically-versatile member in the Class Alphaproteobacteria.</title>
        <authorList>
            <person name="Liu L."/>
            <person name="Huang W.-C."/>
            <person name="Pan J."/>
            <person name="Li J."/>
            <person name="Huang Y."/>
            <person name="Du H."/>
            <person name="Liu Y."/>
            <person name="Li M."/>
        </authorList>
    </citation>
    <scope>NUCLEOTIDE SEQUENCE</scope>
    <source>
        <strain evidence="5">FT118</strain>
    </source>
</reference>
<name>A0A9J6PBF8_9PROT</name>
<dbReference type="Proteomes" id="UP001055804">
    <property type="component" value="Unassembled WGS sequence"/>
</dbReference>
<keyword evidence="2 4" id="KW-0732">Signal</keyword>
<evidence type="ECO:0000256" key="1">
    <source>
        <dbReference type="ARBA" id="ARBA00009091"/>
    </source>
</evidence>
<evidence type="ECO:0000313" key="6">
    <source>
        <dbReference type="Proteomes" id="UP001055804"/>
    </source>
</evidence>
<gene>
    <name evidence="5" type="ORF">NJQ99_05290</name>
</gene>
<evidence type="ECO:0000256" key="4">
    <source>
        <dbReference type="SAM" id="SignalP"/>
    </source>
</evidence>
<feature type="chain" id="PRO_5039900016" evidence="4">
    <location>
        <begin position="23"/>
        <end position="187"/>
    </location>
</feature>
<comment type="similarity">
    <text evidence="1">Belongs to the Skp family.</text>
</comment>
<dbReference type="AlphaFoldDB" id="A0A9J6PBF8"/>
<feature type="signal peptide" evidence="4">
    <location>
        <begin position="1"/>
        <end position="22"/>
    </location>
</feature>
<evidence type="ECO:0000313" key="5">
    <source>
        <dbReference type="EMBL" id="MCP1335817.1"/>
    </source>
</evidence>
<dbReference type="Pfam" id="PF03938">
    <property type="entry name" value="OmpH"/>
    <property type="match status" value="1"/>
</dbReference>
<evidence type="ECO:0000256" key="2">
    <source>
        <dbReference type="ARBA" id="ARBA00022729"/>
    </source>
</evidence>
<keyword evidence="6" id="KW-1185">Reference proteome</keyword>
<dbReference type="InterPro" id="IPR005632">
    <property type="entry name" value="Chaperone_Skp"/>
</dbReference>
<keyword evidence="3" id="KW-0175">Coiled coil</keyword>
<dbReference type="PANTHER" id="PTHR35089">
    <property type="entry name" value="CHAPERONE PROTEIN SKP"/>
    <property type="match status" value="1"/>
</dbReference>
<proteinExistence type="inferred from homology"/>
<organism evidence="5 6">
    <name type="scientific">Futiania mangrovi</name>
    <dbReference type="NCBI Taxonomy" id="2959716"/>
    <lineage>
        <taxon>Bacteria</taxon>
        <taxon>Pseudomonadati</taxon>
        <taxon>Pseudomonadota</taxon>
        <taxon>Alphaproteobacteria</taxon>
        <taxon>Futianiales</taxon>
        <taxon>Futianiaceae</taxon>
        <taxon>Futiania</taxon>
    </lineage>
</organism>
<dbReference type="GO" id="GO:0005829">
    <property type="term" value="C:cytosol"/>
    <property type="evidence" value="ECO:0007669"/>
    <property type="project" value="TreeGrafter"/>
</dbReference>
<dbReference type="RefSeq" id="WP_269331747.1">
    <property type="nucleotide sequence ID" value="NZ_JAMZFT010000001.1"/>
</dbReference>
<dbReference type="GO" id="GO:0050821">
    <property type="term" value="P:protein stabilization"/>
    <property type="evidence" value="ECO:0007669"/>
    <property type="project" value="TreeGrafter"/>
</dbReference>
<dbReference type="EMBL" id="JAMZFT010000001">
    <property type="protein sequence ID" value="MCP1335817.1"/>
    <property type="molecule type" value="Genomic_DNA"/>
</dbReference>
<dbReference type="Gene3D" id="3.30.910.20">
    <property type="entry name" value="Skp domain"/>
    <property type="match status" value="1"/>
</dbReference>
<feature type="coiled-coil region" evidence="3">
    <location>
        <begin position="52"/>
        <end position="90"/>
    </location>
</feature>
<evidence type="ECO:0000256" key="3">
    <source>
        <dbReference type="SAM" id="Coils"/>
    </source>
</evidence>
<comment type="caution">
    <text evidence="5">The sequence shown here is derived from an EMBL/GenBank/DDBJ whole genome shotgun (WGS) entry which is preliminary data.</text>
</comment>
<dbReference type="InterPro" id="IPR024930">
    <property type="entry name" value="Skp_dom_sf"/>
</dbReference>
<sequence length="187" mass="19921">MAVCGVAAALAVAGGVAGAQQAAPSATLPVARIAVVDTGALMRDSKPARRMLAQIETLNATLQADASEAESRLRSERDALNAQRNVLSEEGFQQRARAFEEEVRGTQMGIQERSRAIQLAQQKAQSQLRAAIEPILKDLVTETGATLLLERQRVLLHDTAMDITATALARLDALDPQIEVTLTGAEP</sequence>
<dbReference type="PANTHER" id="PTHR35089:SF1">
    <property type="entry name" value="CHAPERONE PROTEIN SKP"/>
    <property type="match status" value="1"/>
</dbReference>
<dbReference type="SMART" id="SM00935">
    <property type="entry name" value="OmpH"/>
    <property type="match status" value="1"/>
</dbReference>
<protein>
    <submittedName>
        <fullName evidence="5">OmpH family outer membrane protein</fullName>
    </submittedName>
</protein>
<accession>A0A9J6PBF8</accession>
<dbReference type="GO" id="GO:0051082">
    <property type="term" value="F:unfolded protein binding"/>
    <property type="evidence" value="ECO:0007669"/>
    <property type="project" value="InterPro"/>
</dbReference>